<feature type="compositionally biased region" description="Low complexity" evidence="11">
    <location>
        <begin position="252"/>
        <end position="316"/>
    </location>
</feature>
<organism evidence="14 15">
    <name type="scientific">Dermatophagoides farinae</name>
    <name type="common">American house dust mite</name>
    <dbReference type="NCBI Taxonomy" id="6954"/>
    <lineage>
        <taxon>Eukaryota</taxon>
        <taxon>Metazoa</taxon>
        <taxon>Ecdysozoa</taxon>
        <taxon>Arthropoda</taxon>
        <taxon>Chelicerata</taxon>
        <taxon>Arachnida</taxon>
        <taxon>Acari</taxon>
        <taxon>Acariformes</taxon>
        <taxon>Sarcoptiformes</taxon>
        <taxon>Astigmata</taxon>
        <taxon>Psoroptidia</taxon>
        <taxon>Analgoidea</taxon>
        <taxon>Pyroglyphidae</taxon>
        <taxon>Dermatophagoidinae</taxon>
        <taxon>Dermatophagoides</taxon>
    </lineage>
</organism>
<evidence type="ECO:0000256" key="11">
    <source>
        <dbReference type="SAM" id="MobiDB-lite"/>
    </source>
</evidence>
<evidence type="ECO:0000313" key="14">
    <source>
        <dbReference type="EMBL" id="KAH9501539.1"/>
    </source>
</evidence>
<evidence type="ECO:0000256" key="9">
    <source>
        <dbReference type="ARBA" id="ARBA00023242"/>
    </source>
</evidence>
<dbReference type="Pfam" id="PF04153">
    <property type="entry name" value="NOT2_3_5_C"/>
    <property type="match status" value="1"/>
</dbReference>
<proteinExistence type="inferred from homology"/>
<dbReference type="GO" id="GO:0030015">
    <property type="term" value="C:CCR4-NOT core complex"/>
    <property type="evidence" value="ECO:0007669"/>
    <property type="project" value="InterPro"/>
</dbReference>
<dbReference type="GO" id="GO:0006355">
    <property type="term" value="P:regulation of DNA-templated transcription"/>
    <property type="evidence" value="ECO:0007669"/>
    <property type="project" value="InterPro"/>
</dbReference>
<evidence type="ECO:0000256" key="5">
    <source>
        <dbReference type="ARBA" id="ARBA00022491"/>
    </source>
</evidence>
<gene>
    <name evidence="14" type="primary">CNOT3_2</name>
    <name evidence="14" type="ORF">DERF_012380</name>
</gene>
<protein>
    <submittedName>
        <fullName evidence="14">CCR4-NOT transcription complex, subunit 3</fullName>
    </submittedName>
</protein>
<evidence type="ECO:0000259" key="12">
    <source>
        <dbReference type="Pfam" id="PF04065"/>
    </source>
</evidence>
<feature type="compositionally biased region" description="Low complexity" evidence="11">
    <location>
        <begin position="323"/>
        <end position="374"/>
    </location>
</feature>
<dbReference type="GO" id="GO:0005634">
    <property type="term" value="C:nucleus"/>
    <property type="evidence" value="ECO:0007669"/>
    <property type="project" value="UniProtKB-SubCell"/>
</dbReference>
<feature type="region of interest" description="Disordered" evidence="11">
    <location>
        <begin position="795"/>
        <end position="829"/>
    </location>
</feature>
<dbReference type="AlphaFoldDB" id="A0A922HSF9"/>
<dbReference type="PIRSF" id="PIRSF005290">
    <property type="entry name" value="NOT_su_3_5"/>
    <property type="match status" value="1"/>
</dbReference>
<dbReference type="Pfam" id="PF04065">
    <property type="entry name" value="Not3"/>
    <property type="match status" value="1"/>
</dbReference>
<feature type="compositionally biased region" description="Low complexity" evidence="11">
    <location>
        <begin position="747"/>
        <end position="758"/>
    </location>
</feature>
<feature type="region of interest" description="Disordered" evidence="11">
    <location>
        <begin position="495"/>
        <end position="524"/>
    </location>
</feature>
<keyword evidence="5" id="KW-0678">Repressor</keyword>
<reference evidence="14" key="2">
    <citation type="journal article" date="2022" name="Res Sq">
        <title>Comparative Genomics Reveals Insights into the Divergent Evolution of Astigmatic Mites and Household Pest Adaptations.</title>
        <authorList>
            <person name="Xiong Q."/>
            <person name="Wan A.T.-Y."/>
            <person name="Liu X.-Y."/>
            <person name="Fung C.S.-H."/>
            <person name="Xiao X."/>
            <person name="Malainual N."/>
            <person name="Hou J."/>
            <person name="Wang L."/>
            <person name="Wang M."/>
            <person name="Yang K."/>
            <person name="Cui Y."/>
            <person name="Leung E."/>
            <person name="Nong W."/>
            <person name="Shin S.-K."/>
            <person name="Au S."/>
            <person name="Jeong K.Y."/>
            <person name="Chew F.T."/>
            <person name="Hui J."/>
            <person name="Leung T.F."/>
            <person name="Tungtrongchitr A."/>
            <person name="Zhong N."/>
            <person name="Liu Z."/>
            <person name="Tsui S."/>
        </authorList>
    </citation>
    <scope>NUCLEOTIDE SEQUENCE</scope>
    <source>
        <strain evidence="14">Derf</strain>
        <tissue evidence="14">Whole organism</tissue>
    </source>
</reference>
<dbReference type="EMBL" id="ASGP02000006">
    <property type="protein sequence ID" value="KAH9501539.1"/>
    <property type="molecule type" value="Genomic_DNA"/>
</dbReference>
<dbReference type="GO" id="GO:0005737">
    <property type="term" value="C:cytoplasm"/>
    <property type="evidence" value="ECO:0007669"/>
    <property type="project" value="UniProtKB-SubCell"/>
</dbReference>
<evidence type="ECO:0000256" key="6">
    <source>
        <dbReference type="ARBA" id="ARBA00022553"/>
    </source>
</evidence>
<keyword evidence="4" id="KW-0963">Cytoplasm</keyword>
<evidence type="ECO:0000256" key="2">
    <source>
        <dbReference type="ARBA" id="ARBA00004496"/>
    </source>
</evidence>
<dbReference type="InterPro" id="IPR012270">
    <property type="entry name" value="CCR4-NOT_su3/5"/>
</dbReference>
<dbReference type="Proteomes" id="UP000790347">
    <property type="component" value="Unassembled WGS sequence"/>
</dbReference>
<comment type="similarity">
    <text evidence="3">Belongs to the CNOT2/3/5 family.</text>
</comment>
<feature type="region of interest" description="Disordered" evidence="11">
    <location>
        <begin position="392"/>
        <end position="418"/>
    </location>
</feature>
<feature type="domain" description="CCR4-Not complex component Not N-terminal" evidence="12">
    <location>
        <begin position="4"/>
        <end position="232"/>
    </location>
</feature>
<dbReference type="InterPro" id="IPR007282">
    <property type="entry name" value="NOT2/3/5_C"/>
</dbReference>
<dbReference type="InterPro" id="IPR040168">
    <property type="entry name" value="Not2/3/5"/>
</dbReference>
<dbReference type="GO" id="GO:2000036">
    <property type="term" value="P:regulation of stem cell population maintenance"/>
    <property type="evidence" value="ECO:0007669"/>
    <property type="project" value="UniProtKB-ARBA"/>
</dbReference>
<feature type="compositionally biased region" description="Polar residues" evidence="11">
    <location>
        <begin position="816"/>
        <end position="829"/>
    </location>
</feature>
<feature type="compositionally biased region" description="Polar residues" evidence="11">
    <location>
        <begin position="726"/>
        <end position="746"/>
    </location>
</feature>
<keyword evidence="8" id="KW-0804">Transcription</keyword>
<dbReference type="Gene3D" id="2.30.30.1020">
    <property type="entry name" value="CCR4-NOT complex subunit 2/3/5, C-terminal domain"/>
    <property type="match status" value="1"/>
</dbReference>
<feature type="coiled-coil region" evidence="10">
    <location>
        <begin position="132"/>
        <end position="166"/>
    </location>
</feature>
<keyword evidence="7" id="KW-0805">Transcription regulation</keyword>
<evidence type="ECO:0000256" key="1">
    <source>
        <dbReference type="ARBA" id="ARBA00004123"/>
    </source>
</evidence>
<evidence type="ECO:0000256" key="3">
    <source>
        <dbReference type="ARBA" id="ARBA00007682"/>
    </source>
</evidence>
<evidence type="ECO:0000313" key="15">
    <source>
        <dbReference type="Proteomes" id="UP000790347"/>
    </source>
</evidence>
<name>A0A922HSF9_DERFA</name>
<accession>A0A922HSF9</accession>
<evidence type="ECO:0000259" key="13">
    <source>
        <dbReference type="Pfam" id="PF04153"/>
    </source>
</evidence>
<evidence type="ECO:0000256" key="4">
    <source>
        <dbReference type="ARBA" id="ARBA00022490"/>
    </source>
</evidence>
<feature type="region of interest" description="Disordered" evidence="11">
    <location>
        <begin position="252"/>
        <end position="374"/>
    </location>
</feature>
<comment type="caution">
    <text evidence="14">The sequence shown here is derived from an EMBL/GenBank/DDBJ whole genome shotgun (WGS) entry which is preliminary data.</text>
</comment>
<dbReference type="InterPro" id="IPR038635">
    <property type="entry name" value="CCR4-NOT_su2/3/5_C_sf"/>
</dbReference>
<keyword evidence="10" id="KW-0175">Coiled coil</keyword>
<evidence type="ECO:0000256" key="10">
    <source>
        <dbReference type="SAM" id="Coils"/>
    </source>
</evidence>
<keyword evidence="6" id="KW-0597">Phosphoprotein</keyword>
<evidence type="ECO:0000256" key="7">
    <source>
        <dbReference type="ARBA" id="ARBA00023015"/>
    </source>
</evidence>
<feature type="region of interest" description="Disordered" evidence="11">
    <location>
        <begin position="726"/>
        <end position="771"/>
    </location>
</feature>
<comment type="subcellular location">
    <subcellularLocation>
        <location evidence="2">Cytoplasm</location>
    </subcellularLocation>
    <subcellularLocation>
        <location evidence="1">Nucleus</location>
    </subcellularLocation>
</comment>
<feature type="domain" description="NOT2/NOT3/NOT5 C-terminal" evidence="13">
    <location>
        <begin position="872"/>
        <end position="978"/>
    </location>
</feature>
<feature type="compositionally biased region" description="Low complexity" evidence="11">
    <location>
        <begin position="392"/>
        <end position="413"/>
    </location>
</feature>
<feature type="compositionally biased region" description="Low complexity" evidence="11">
    <location>
        <begin position="795"/>
        <end position="815"/>
    </location>
</feature>
<evidence type="ECO:0000256" key="8">
    <source>
        <dbReference type="ARBA" id="ARBA00023163"/>
    </source>
</evidence>
<dbReference type="InterPro" id="IPR007207">
    <property type="entry name" value="Not_N"/>
</dbReference>
<dbReference type="PANTHER" id="PTHR23326">
    <property type="entry name" value="CCR4 NOT-RELATED"/>
    <property type="match status" value="1"/>
</dbReference>
<sequence>MADRRKLLAEIDRCLKKVNEGVETFEEIWLKVHNATNANQKEKYEADLKKEIKKLQRQRDQIKTWLASSEVKDKRDLSNYRRLIEMQMERFKVVERETKTKAYSKEGLGAAQKLDPAQKEKDEITNWLSNSIEKLSEQVELFESELENLQTTQKKSKKDREKQERHDCVKNRVEKHRYHIKQLETLMRMLDNETVEVEQIKKIKDDIEYYIESSQDTEFQDNEYIYDDLDLEDMQAFRANNVVDLTNVLAGAAGKNSTGSSSTKSNNDNSTTSSTANNNNSTTTANMENVDSNSSSENNNNNQNAYSNSSSANESPAPSPGLQQQQQQHSNNSHHSTNTTSTATTTSSSTLSKSAMNIQNNNNNNNPLSANNINNNNSTEFSFITNSVSSNHHNNSTLTPTSSITSVTNQSSSGNNNNKITTTVWANSSVKNILSNNTSTTQSGLLIFHFLISIILFIDKIVTTTPYAAAVASSVTGSGTSLSSSSSLSSTATKISSTSSVTTATNDSNLQQSNDSSSINNNNHPSTSTVVTLYSAAAAAASTITSAPTAVVNNTNPNQTNPWNTSNLAAIVSNNANSTQQQQQQQPPPIQLTPQQQQYLLQNNHLLNGYKGITNVENLKGLAAAAAAVAQGMLPPSVTNTAPSNIDSDLIGGDTPQANALLSPALMANAAGQSAVLNNQLSAAHLNDLAANQPNSNQQQQSFQHLDHLNHANLLKNNLMMHQRQMQTANVPVSSVSPPTNMATTVNQQNKPQQQQQQPQPPPSQQPPNQMNISQQQVDVTKNANIQNQLNNLVNQQQQQLQQQTQPNQPPQSQNFYSSTMLSSQPNKPTITKQTLFNMHLLDAAFRQPIIPIDSYRLRPLHIKLPQNNTYSQMSSMSSFPNQPLPQFHNIDFYDRLTPETLFFIFYYMEGTKAQYMAAKTLKNKSWRFHTKHMMWFQRLEEPKLITDDYEQGTYIYFDFEKWIQRKKDNFTFEYRYLEDKELN</sequence>
<keyword evidence="15" id="KW-1185">Reference proteome</keyword>
<keyword evidence="9" id="KW-0539">Nucleus</keyword>
<reference evidence="14" key="1">
    <citation type="submission" date="2013-05" db="EMBL/GenBank/DDBJ databases">
        <authorList>
            <person name="Yim A.K.Y."/>
            <person name="Chan T.F."/>
            <person name="Ji K.M."/>
            <person name="Liu X.Y."/>
            <person name="Zhou J.W."/>
            <person name="Li R.Q."/>
            <person name="Yang K.Y."/>
            <person name="Li J."/>
            <person name="Li M."/>
            <person name="Law P.T.W."/>
            <person name="Wu Y.L."/>
            <person name="Cai Z.L."/>
            <person name="Qin H."/>
            <person name="Bao Y."/>
            <person name="Leung R.K.K."/>
            <person name="Ng P.K.S."/>
            <person name="Zou J."/>
            <person name="Zhong X.J."/>
            <person name="Ran P.X."/>
            <person name="Zhong N.S."/>
            <person name="Liu Z.G."/>
            <person name="Tsui S.K.W."/>
        </authorList>
    </citation>
    <scope>NUCLEOTIDE SEQUENCE</scope>
    <source>
        <strain evidence="14">Derf</strain>
        <tissue evidence="14">Whole organism</tissue>
    </source>
</reference>